<sequence>FPASSPVSCSLSAAVSSCSLQPSAPQRKGVREGGKEGDDHGGHQIGRHHPHQEVHDEQASLPEAVRDRRPPSGQGQRFQGGVEGEAWQDVRCQGPKRDLRVQVP</sequence>
<name>A0A1D1YBP0_9ARAE</name>
<protein>
    <submittedName>
        <fullName evidence="2">Cytochrome P450 6B5</fullName>
    </submittedName>
</protein>
<dbReference type="EMBL" id="GDJX01015902">
    <property type="protein sequence ID" value="JAT52034.1"/>
    <property type="molecule type" value="Transcribed_RNA"/>
</dbReference>
<feature type="non-terminal residue" evidence="2">
    <location>
        <position position="1"/>
    </location>
</feature>
<proteinExistence type="predicted"/>
<accession>A0A1D1YBP0</accession>
<reference evidence="2" key="1">
    <citation type="submission" date="2015-07" db="EMBL/GenBank/DDBJ databases">
        <title>Transcriptome Assembly of Anthurium amnicola.</title>
        <authorList>
            <person name="Suzuki J."/>
        </authorList>
    </citation>
    <scope>NUCLEOTIDE SEQUENCE</scope>
</reference>
<feature type="non-terminal residue" evidence="2">
    <location>
        <position position="104"/>
    </location>
</feature>
<gene>
    <name evidence="2" type="primary">CYP6B5</name>
    <name evidence="2" type="ORF">g.172958</name>
</gene>
<evidence type="ECO:0000313" key="2">
    <source>
        <dbReference type="EMBL" id="JAT52034.1"/>
    </source>
</evidence>
<organism evidence="2">
    <name type="scientific">Anthurium amnicola</name>
    <dbReference type="NCBI Taxonomy" id="1678845"/>
    <lineage>
        <taxon>Eukaryota</taxon>
        <taxon>Viridiplantae</taxon>
        <taxon>Streptophyta</taxon>
        <taxon>Embryophyta</taxon>
        <taxon>Tracheophyta</taxon>
        <taxon>Spermatophyta</taxon>
        <taxon>Magnoliopsida</taxon>
        <taxon>Liliopsida</taxon>
        <taxon>Araceae</taxon>
        <taxon>Pothoideae</taxon>
        <taxon>Potheae</taxon>
        <taxon>Anthurium</taxon>
    </lineage>
</organism>
<feature type="region of interest" description="Disordered" evidence="1">
    <location>
        <begin position="16"/>
        <end position="104"/>
    </location>
</feature>
<feature type="compositionally biased region" description="Basic and acidic residues" evidence="1">
    <location>
        <begin position="95"/>
        <end position="104"/>
    </location>
</feature>
<feature type="compositionally biased region" description="Basic and acidic residues" evidence="1">
    <location>
        <begin position="29"/>
        <end position="42"/>
    </location>
</feature>
<dbReference type="AlphaFoldDB" id="A0A1D1YBP0"/>
<feature type="compositionally biased region" description="Basic and acidic residues" evidence="1">
    <location>
        <begin position="51"/>
        <end position="70"/>
    </location>
</feature>
<evidence type="ECO:0000256" key="1">
    <source>
        <dbReference type="SAM" id="MobiDB-lite"/>
    </source>
</evidence>